<evidence type="ECO:0000259" key="4">
    <source>
        <dbReference type="PROSITE" id="PS50222"/>
    </source>
</evidence>
<dbReference type="PANTHER" id="PTHR34524">
    <property type="entry name" value="CALCYPHOSIN"/>
    <property type="match status" value="1"/>
</dbReference>
<accession>G0QY05</accession>
<keyword evidence="6" id="KW-1185">Reference proteome</keyword>
<dbReference type="STRING" id="857967.G0QY05"/>
<dbReference type="RefSeq" id="XP_004031141.1">
    <property type="nucleotide sequence ID" value="XM_004031093.1"/>
</dbReference>
<dbReference type="InterPro" id="IPR002048">
    <property type="entry name" value="EF_hand_dom"/>
</dbReference>
<dbReference type="GO" id="GO:0005509">
    <property type="term" value="F:calcium ion binding"/>
    <property type="evidence" value="ECO:0007669"/>
    <property type="project" value="InterPro"/>
</dbReference>
<dbReference type="OMA" id="IKHEFIS"/>
<evidence type="ECO:0000256" key="2">
    <source>
        <dbReference type="ARBA" id="ARBA00022737"/>
    </source>
</evidence>
<reference evidence="5 6" key="1">
    <citation type="submission" date="2011-07" db="EMBL/GenBank/DDBJ databases">
        <authorList>
            <person name="Coyne R."/>
            <person name="Brami D."/>
            <person name="Johnson J."/>
            <person name="Hostetler J."/>
            <person name="Hannick L."/>
            <person name="Clark T."/>
            <person name="Cassidy-Hanley D."/>
            <person name="Inman J."/>
        </authorList>
    </citation>
    <scope>NUCLEOTIDE SEQUENCE [LARGE SCALE GENOMIC DNA]</scope>
    <source>
        <strain evidence="5 6">G5</strain>
    </source>
</reference>
<dbReference type="SUPFAM" id="SSF47473">
    <property type="entry name" value="EF-hand"/>
    <property type="match status" value="2"/>
</dbReference>
<dbReference type="InParanoid" id="G0QY05"/>
<dbReference type="PANTHER" id="PTHR34524:SF6">
    <property type="entry name" value="CALCYPHOSINE LIKE"/>
    <property type="match status" value="1"/>
</dbReference>
<evidence type="ECO:0000313" key="6">
    <source>
        <dbReference type="Proteomes" id="UP000008983"/>
    </source>
</evidence>
<dbReference type="eggNOG" id="KOG0032">
    <property type="taxonomic scope" value="Eukaryota"/>
</dbReference>
<dbReference type="Gene3D" id="1.10.238.10">
    <property type="entry name" value="EF-hand"/>
    <property type="match status" value="3"/>
</dbReference>
<name>G0QY05_ICHMU</name>
<organism evidence="5 6">
    <name type="scientific">Ichthyophthirius multifiliis</name>
    <name type="common">White spot disease agent</name>
    <name type="synonym">Ich</name>
    <dbReference type="NCBI Taxonomy" id="5932"/>
    <lineage>
        <taxon>Eukaryota</taxon>
        <taxon>Sar</taxon>
        <taxon>Alveolata</taxon>
        <taxon>Ciliophora</taxon>
        <taxon>Intramacronucleata</taxon>
        <taxon>Oligohymenophorea</taxon>
        <taxon>Hymenostomatida</taxon>
        <taxon>Ophryoglenina</taxon>
        <taxon>Ichthyophthirius</taxon>
    </lineage>
</organism>
<dbReference type="CDD" id="cd00051">
    <property type="entry name" value="EFh"/>
    <property type="match status" value="1"/>
</dbReference>
<feature type="domain" description="EF-hand" evidence="4">
    <location>
        <begin position="145"/>
        <end position="180"/>
    </location>
</feature>
<dbReference type="InterPro" id="IPR018247">
    <property type="entry name" value="EF_Hand_1_Ca_BS"/>
</dbReference>
<protein>
    <submittedName>
        <fullName evidence="5">EF hand family protein</fullName>
    </submittedName>
</protein>
<sequence>MSLYGVGLNTNLQRINIEFRLYLSKYNGKLNIRNLIRLFQQLDVHNVHRLNLELIQKGLNQFGFFLPKVDYQCLLKYYDRNNEGLINYYELVDGIRERINERRLSLIEQLFDYVDSEKSGAICPKKLGEKLDVSKNKDFQLEKKTRDQIVYEFLSCFNLNENGLITKQEFISFYEDLSQGITSDQYFLTLLEQNWGLFEKDEQEISKEEVKSLVKALRFKLIQMTQGTNDEFLLRKLFKEFDNNKSGYLTLEDLQAMLIKLEIPIQKRYLQALLQKFDVNKSGFIEFEEFVVYLVNDPYP</sequence>
<keyword evidence="3" id="KW-0106">Calcium</keyword>
<evidence type="ECO:0000256" key="3">
    <source>
        <dbReference type="ARBA" id="ARBA00022837"/>
    </source>
</evidence>
<dbReference type="Pfam" id="PF13499">
    <property type="entry name" value="EF-hand_7"/>
    <property type="match status" value="2"/>
</dbReference>
<gene>
    <name evidence="5" type="ORF">IMG5_206926</name>
</gene>
<proteinExistence type="predicted"/>
<dbReference type="PROSITE" id="PS00018">
    <property type="entry name" value="EF_HAND_1"/>
    <property type="match status" value="3"/>
</dbReference>
<dbReference type="InterPro" id="IPR011992">
    <property type="entry name" value="EF-hand-dom_pair"/>
</dbReference>
<dbReference type="AlphaFoldDB" id="G0QY05"/>
<dbReference type="OrthoDB" id="444540at2759"/>
<evidence type="ECO:0000313" key="5">
    <source>
        <dbReference type="EMBL" id="EGR29905.1"/>
    </source>
</evidence>
<dbReference type="Proteomes" id="UP000008983">
    <property type="component" value="Unassembled WGS sequence"/>
</dbReference>
<feature type="domain" description="EF-hand" evidence="4">
    <location>
        <begin position="265"/>
        <end position="300"/>
    </location>
</feature>
<feature type="domain" description="EF-hand" evidence="4">
    <location>
        <begin position="229"/>
        <end position="264"/>
    </location>
</feature>
<dbReference type="SMART" id="SM00054">
    <property type="entry name" value="EFh"/>
    <property type="match status" value="4"/>
</dbReference>
<keyword evidence="2" id="KW-0677">Repeat</keyword>
<evidence type="ECO:0000256" key="1">
    <source>
        <dbReference type="ARBA" id="ARBA00022723"/>
    </source>
</evidence>
<keyword evidence="1" id="KW-0479">Metal-binding</keyword>
<dbReference type="EMBL" id="GL984093">
    <property type="protein sequence ID" value="EGR29905.1"/>
    <property type="molecule type" value="Genomic_DNA"/>
</dbReference>
<dbReference type="GeneID" id="14906015"/>
<feature type="domain" description="EF-hand" evidence="4">
    <location>
        <begin position="66"/>
        <end position="101"/>
    </location>
</feature>
<dbReference type="PROSITE" id="PS50222">
    <property type="entry name" value="EF_HAND_2"/>
    <property type="match status" value="4"/>
</dbReference>
<dbReference type="InterPro" id="IPR051581">
    <property type="entry name" value="Ca-bind"/>
</dbReference>